<dbReference type="SUPFAM" id="SSF53474">
    <property type="entry name" value="alpha/beta-Hydrolases"/>
    <property type="match status" value="1"/>
</dbReference>
<evidence type="ECO:0000313" key="2">
    <source>
        <dbReference type="EMBL" id="QEV21237.1"/>
    </source>
</evidence>
<dbReference type="KEGG" id="salw:CP975_30140"/>
<evidence type="ECO:0000256" key="1">
    <source>
        <dbReference type="SAM" id="MobiDB-lite"/>
    </source>
</evidence>
<dbReference type="Proteomes" id="UP000326553">
    <property type="component" value="Chromosome"/>
</dbReference>
<dbReference type="OrthoDB" id="145361at2"/>
<evidence type="ECO:0000313" key="3">
    <source>
        <dbReference type="Proteomes" id="UP000326553"/>
    </source>
</evidence>
<feature type="compositionally biased region" description="Low complexity" evidence="1">
    <location>
        <begin position="140"/>
        <end position="175"/>
    </location>
</feature>
<feature type="region of interest" description="Disordered" evidence="1">
    <location>
        <begin position="127"/>
        <end position="175"/>
    </location>
</feature>
<sequence length="465" mass="47861">MRFIFVHGTGVRRERHEQLTRLVTTKLTDRFPGARVEAPYWGGVHGATLAAGGASIPGVDGVRGAESWAPLDEEAAAWQLLLADPLCELRVLAEITAAGDDGLGMPGVRGAGEEVAAGLAELTLEPAPPALPAASGGGRASEAATASGHAPDAATASGHAPDAATAPAPASTTAMTPAPALTERTALLRATGLAPHYPGAVQAVAYSAEFTQACAATHDAVAARELVAVTARAVVAAALRAAGDDALCTGDERDRLADLIGDRLGGTGRFPGGRAAAVLGTLALKLTVQPALDLWRPPLTGGTVPALGDILRYQARGRPLRDSLARLIAASDEPPVVIGHSLGGIALVDLYALAAAGPPGEAPPPTPTLLVTVGSQAPFLHELGALTGLPPAADRLPPGFPNWLNIYDRKDLLAYRAEPVFPGDPRVTDHEVRSRQPFPLSHSAYWKLDAVYDRIRTGIEAGAER</sequence>
<proteinExistence type="predicted"/>
<gene>
    <name evidence="2" type="ORF">CP975_30140</name>
</gene>
<dbReference type="EMBL" id="CP023695">
    <property type="protein sequence ID" value="QEV21237.1"/>
    <property type="molecule type" value="Genomic_DNA"/>
</dbReference>
<keyword evidence="3" id="KW-1185">Reference proteome</keyword>
<organism evidence="2 3">
    <name type="scientific">Streptomyces alboniger</name>
    <dbReference type="NCBI Taxonomy" id="132473"/>
    <lineage>
        <taxon>Bacteria</taxon>
        <taxon>Bacillati</taxon>
        <taxon>Actinomycetota</taxon>
        <taxon>Actinomycetes</taxon>
        <taxon>Kitasatosporales</taxon>
        <taxon>Streptomycetaceae</taxon>
        <taxon>Streptomyces</taxon>
        <taxon>Streptomyces aurantiacus group</taxon>
    </lineage>
</organism>
<protein>
    <submittedName>
        <fullName evidence="2">Uncharacterized protein</fullName>
    </submittedName>
</protein>
<dbReference type="InterPro" id="IPR029058">
    <property type="entry name" value="AB_hydrolase_fold"/>
</dbReference>
<accession>A0A5J6HW44</accession>
<dbReference type="AlphaFoldDB" id="A0A5J6HW44"/>
<dbReference type="RefSeq" id="WP_150477565.1">
    <property type="nucleotide sequence ID" value="NZ_CP023695.1"/>
</dbReference>
<name>A0A5J6HW44_STRAD</name>
<reference evidence="2 3" key="1">
    <citation type="submission" date="2017-09" db="EMBL/GenBank/DDBJ databases">
        <authorList>
            <person name="Lee N."/>
            <person name="Cho B.-K."/>
        </authorList>
    </citation>
    <scope>NUCLEOTIDE SEQUENCE [LARGE SCALE GENOMIC DNA]</scope>
    <source>
        <strain evidence="2 3">ATCC 12461</strain>
    </source>
</reference>